<feature type="chain" id="PRO_5032315359" evidence="4">
    <location>
        <begin position="22"/>
        <end position="437"/>
    </location>
</feature>
<dbReference type="Gene3D" id="3.40.190.10">
    <property type="entry name" value="Periplasmic binding protein-like II"/>
    <property type="match status" value="2"/>
</dbReference>
<comment type="caution">
    <text evidence="5">The sequence shown here is derived from an EMBL/GenBank/DDBJ whole genome shotgun (WGS) entry which is preliminary data.</text>
</comment>
<keyword evidence="6" id="KW-1185">Reference proteome</keyword>
<feature type="signal peptide" evidence="4">
    <location>
        <begin position="1"/>
        <end position="21"/>
    </location>
</feature>
<evidence type="ECO:0000313" key="6">
    <source>
        <dbReference type="Proteomes" id="UP000574931"/>
    </source>
</evidence>
<dbReference type="InterPro" id="IPR006059">
    <property type="entry name" value="SBP"/>
</dbReference>
<dbReference type="CDD" id="cd13585">
    <property type="entry name" value="PBP2_TMBP_like"/>
    <property type="match status" value="1"/>
</dbReference>
<dbReference type="Proteomes" id="UP000574931">
    <property type="component" value="Unassembled WGS sequence"/>
</dbReference>
<protein>
    <submittedName>
        <fullName evidence="5">Sugar ABC transporter substrate-binding protein</fullName>
    </submittedName>
</protein>
<evidence type="ECO:0000256" key="4">
    <source>
        <dbReference type="SAM" id="SignalP"/>
    </source>
</evidence>
<dbReference type="PANTHER" id="PTHR43649:SF12">
    <property type="entry name" value="DIACETYLCHITOBIOSE BINDING PROTEIN DASA"/>
    <property type="match status" value="1"/>
</dbReference>
<keyword evidence="3" id="KW-0574">Periplasm</keyword>
<proteinExistence type="inferred from homology"/>
<evidence type="ECO:0000313" key="5">
    <source>
        <dbReference type="EMBL" id="NNU62858.1"/>
    </source>
</evidence>
<dbReference type="GO" id="GO:0042597">
    <property type="term" value="C:periplasmic space"/>
    <property type="evidence" value="ECO:0007669"/>
    <property type="project" value="UniProtKB-SubCell"/>
</dbReference>
<organism evidence="5 6">
    <name type="scientific">Ochrobactrum soli</name>
    <dbReference type="NCBI Taxonomy" id="2448455"/>
    <lineage>
        <taxon>Bacteria</taxon>
        <taxon>Pseudomonadati</taxon>
        <taxon>Pseudomonadota</taxon>
        <taxon>Alphaproteobacteria</taxon>
        <taxon>Hyphomicrobiales</taxon>
        <taxon>Brucellaceae</taxon>
        <taxon>Brucella/Ochrobactrum group</taxon>
        <taxon>Ochrobactrum</taxon>
    </lineage>
</organism>
<dbReference type="RefSeq" id="WP_171319189.1">
    <property type="nucleotide sequence ID" value="NZ_JABFCY010000016.1"/>
</dbReference>
<dbReference type="PROSITE" id="PS51257">
    <property type="entry name" value="PROKAR_LIPOPROTEIN"/>
    <property type="match status" value="1"/>
</dbReference>
<evidence type="ECO:0000256" key="3">
    <source>
        <dbReference type="ARBA" id="ARBA00022764"/>
    </source>
</evidence>
<accession>A0A849KWQ7</accession>
<evidence type="ECO:0000256" key="1">
    <source>
        <dbReference type="ARBA" id="ARBA00004418"/>
    </source>
</evidence>
<dbReference type="InterPro" id="IPR050490">
    <property type="entry name" value="Bact_solute-bd_prot1"/>
</dbReference>
<dbReference type="EMBL" id="JABFCY010000016">
    <property type="protein sequence ID" value="NNU62858.1"/>
    <property type="molecule type" value="Genomic_DNA"/>
</dbReference>
<dbReference type="AlphaFoldDB" id="A0A849KWQ7"/>
<name>A0A849KWQ7_9HYPH</name>
<comment type="similarity">
    <text evidence="2">Belongs to the bacterial solute-binding protein 1 family.</text>
</comment>
<dbReference type="PANTHER" id="PTHR43649">
    <property type="entry name" value="ARABINOSE-BINDING PROTEIN-RELATED"/>
    <property type="match status" value="1"/>
</dbReference>
<gene>
    <name evidence="5" type="ORF">HKX02_21730</name>
</gene>
<sequence length="437" mass="48050">MLIRSLLTCTALVAVSSVACANATLTIATVNNADMIRMQQLTPEFKAEHPDIDVNWVVLEENVLRQKVTTDIATKAGQFDILTIGNYEVPIWAKAQWLLPLDNLGSNYDLDDLLPKVRASLSYENELYAAPFYAESSMTYYRKDLFEKAGLEMPERPTWDFIKEAAEKTADKEKEIYGICLRGKAGWGENINFITAMANSYGARWFDENWNPQFDQPAWKETIKDYVNLMQNYGPPGASTNGATQALSLFATGKCSIFIDATVFASLLSDPKQSQVSETVGFAQSPTKGLTKSGETLWAWALAMPASTKQKEAAEKFIAWATSKEYTDLVAEKYGIINAPPATRASLYSNAEYLKAAPFAQLTLEAIQTADPKQPTVDPVPYVGVQFVAIPEFQAIGTNVGQQFSAAVAGSTTVDQALKNAQALTTRTMKQAGYPKE</sequence>
<reference evidence="5 6" key="1">
    <citation type="submission" date="2020-05" db="EMBL/GenBank/DDBJ databases">
        <title>Draft Genome Sequence of Ochrobactrum soli Isolated from Stable Fly Gut.</title>
        <authorList>
            <person name="Pileggi M.T."/>
            <person name="Vazhakkala L.J."/>
            <person name="Wong C.N."/>
        </authorList>
    </citation>
    <scope>NUCLEOTIDE SEQUENCE [LARGE SCALE GENOMIC DNA]</scope>
    <source>
        <strain evidence="5 6">MTP-C0764</strain>
    </source>
</reference>
<evidence type="ECO:0000256" key="2">
    <source>
        <dbReference type="ARBA" id="ARBA00008520"/>
    </source>
</evidence>
<comment type="subcellular location">
    <subcellularLocation>
        <location evidence="1">Periplasm</location>
    </subcellularLocation>
</comment>
<keyword evidence="4" id="KW-0732">Signal</keyword>
<dbReference type="SUPFAM" id="SSF53850">
    <property type="entry name" value="Periplasmic binding protein-like II"/>
    <property type="match status" value="1"/>
</dbReference>
<dbReference type="Pfam" id="PF01547">
    <property type="entry name" value="SBP_bac_1"/>
    <property type="match status" value="1"/>
</dbReference>